<dbReference type="InterPro" id="IPR036388">
    <property type="entry name" value="WH-like_DNA-bd_sf"/>
</dbReference>
<keyword evidence="2" id="KW-0132">Cell division</keyword>
<dbReference type="Proteomes" id="UP000756703">
    <property type="component" value="Unassembled WGS sequence"/>
</dbReference>
<reference evidence="5" key="1">
    <citation type="submission" date="2020-07" db="EMBL/GenBank/DDBJ databases">
        <title>Huge and variable diversity of episymbiotic CPR bacteria and DPANN archaea in groundwater ecosystems.</title>
        <authorList>
            <person name="He C.Y."/>
            <person name="Keren R."/>
            <person name="Whittaker M."/>
            <person name="Farag I.F."/>
            <person name="Doudna J."/>
            <person name="Cate J.H.D."/>
            <person name="Banfield J.F."/>
        </authorList>
    </citation>
    <scope>NUCLEOTIDE SEQUENCE</scope>
    <source>
        <strain evidence="5">NC_groundwater_1225_Ag_S-0.1um_56_177</strain>
    </source>
</reference>
<dbReference type="GO" id="GO:0051301">
    <property type="term" value="P:cell division"/>
    <property type="evidence" value="ECO:0007669"/>
    <property type="project" value="UniProtKB-KW"/>
</dbReference>
<evidence type="ECO:0000256" key="3">
    <source>
        <dbReference type="ARBA" id="ARBA00022829"/>
    </source>
</evidence>
<evidence type="ECO:0000313" key="6">
    <source>
        <dbReference type="Proteomes" id="UP000756703"/>
    </source>
</evidence>
<evidence type="ECO:0000256" key="2">
    <source>
        <dbReference type="ARBA" id="ARBA00022618"/>
    </source>
</evidence>
<evidence type="ECO:0000256" key="4">
    <source>
        <dbReference type="ARBA" id="ARBA00023306"/>
    </source>
</evidence>
<dbReference type="NCBIfam" id="TIGR00281">
    <property type="entry name" value="SMC-Scp complex subunit ScpB"/>
    <property type="match status" value="1"/>
</dbReference>
<organism evidence="5 6">
    <name type="scientific">Candidatus Sungiibacteriota bacterium</name>
    <dbReference type="NCBI Taxonomy" id="2750080"/>
    <lineage>
        <taxon>Bacteria</taxon>
        <taxon>Candidatus Sungiibacteriota</taxon>
    </lineage>
</organism>
<dbReference type="PIRSF" id="PIRSF019345">
    <property type="entry name" value="ScpB"/>
    <property type="match status" value="1"/>
</dbReference>
<evidence type="ECO:0000256" key="1">
    <source>
        <dbReference type="ARBA" id="ARBA00022490"/>
    </source>
</evidence>
<dbReference type="Pfam" id="PF04079">
    <property type="entry name" value="SMC_ScpB"/>
    <property type="match status" value="1"/>
</dbReference>
<dbReference type="InterPro" id="IPR036390">
    <property type="entry name" value="WH_DNA-bd_sf"/>
</dbReference>
<dbReference type="Gene3D" id="1.10.10.10">
    <property type="entry name" value="Winged helix-like DNA-binding domain superfamily/Winged helix DNA-binding domain"/>
    <property type="match status" value="2"/>
</dbReference>
<name>A0A932YYH6_9BACT</name>
<dbReference type="PANTHER" id="PTHR34298">
    <property type="entry name" value="SEGREGATION AND CONDENSATION PROTEIN B"/>
    <property type="match status" value="1"/>
</dbReference>
<keyword evidence="1" id="KW-0963">Cytoplasm</keyword>
<dbReference type="SUPFAM" id="SSF46785">
    <property type="entry name" value="Winged helix' DNA-binding domain"/>
    <property type="match status" value="2"/>
</dbReference>
<dbReference type="GO" id="GO:0051304">
    <property type="term" value="P:chromosome separation"/>
    <property type="evidence" value="ECO:0007669"/>
    <property type="project" value="InterPro"/>
</dbReference>
<dbReference type="EMBL" id="JACQMI010000005">
    <property type="protein sequence ID" value="MBI4132591.1"/>
    <property type="molecule type" value="Genomic_DNA"/>
</dbReference>
<dbReference type="PANTHER" id="PTHR34298:SF2">
    <property type="entry name" value="SEGREGATION AND CONDENSATION PROTEIN B"/>
    <property type="match status" value="1"/>
</dbReference>
<accession>A0A932YYH6</accession>
<sequence length="177" mass="19964">MNLKSAIESILFLQGEPLEISRLTKITGAGKKEVAAALLELAEEYRERGIQLIHNGEEWQLATNPEHKALVERFLQSDFEGELSRAGLEVLAVVAYKGPISRANIEYVRGVNSSFTLRNLLIRGLVLREENPEDRRSYLYRISGDFLKVLGVRSLSDLPHYREFQKEEVTAAPPEGV</sequence>
<comment type="caution">
    <text evidence="5">The sequence shown here is derived from an EMBL/GenBank/DDBJ whole genome shotgun (WGS) entry which is preliminary data.</text>
</comment>
<keyword evidence="3" id="KW-0159">Chromosome partition</keyword>
<keyword evidence="4" id="KW-0131">Cell cycle</keyword>
<protein>
    <submittedName>
        <fullName evidence="5">SMC-Scp complex subunit ScpB</fullName>
    </submittedName>
</protein>
<dbReference type="AlphaFoldDB" id="A0A932YYH6"/>
<dbReference type="InterPro" id="IPR005234">
    <property type="entry name" value="ScpB_csome_segregation"/>
</dbReference>
<gene>
    <name evidence="5" type="primary">scpB</name>
    <name evidence="5" type="ORF">HY473_00620</name>
</gene>
<proteinExistence type="predicted"/>
<evidence type="ECO:0000313" key="5">
    <source>
        <dbReference type="EMBL" id="MBI4132591.1"/>
    </source>
</evidence>